<reference evidence="11 12" key="1">
    <citation type="submission" date="2024-02" db="EMBL/GenBank/DDBJ databases">
        <authorList>
            <person name="Chen Y."/>
            <person name="Shah S."/>
            <person name="Dougan E. K."/>
            <person name="Thang M."/>
            <person name="Chan C."/>
        </authorList>
    </citation>
    <scope>NUCLEOTIDE SEQUENCE [LARGE SCALE GENOMIC DNA]</scope>
</reference>
<dbReference type="InterPro" id="IPR055270">
    <property type="entry name" value="Glyco_tran_10_C"/>
</dbReference>
<comment type="pathway">
    <text evidence="1">Protein modification; protein glycosylation.</text>
</comment>
<dbReference type="PROSITE" id="PS50865">
    <property type="entry name" value="ZF_MYND_2"/>
    <property type="match status" value="1"/>
</dbReference>
<dbReference type="PROSITE" id="PS01360">
    <property type="entry name" value="ZF_MYND_1"/>
    <property type="match status" value="1"/>
</dbReference>
<feature type="domain" description="MYND-type" evidence="10">
    <location>
        <begin position="9"/>
        <end position="46"/>
    </location>
</feature>
<dbReference type="Pfam" id="PF18025">
    <property type="entry name" value="FucT_N"/>
    <property type="match status" value="1"/>
</dbReference>
<dbReference type="SUPFAM" id="SSF144232">
    <property type="entry name" value="HIT/MYND zinc finger-like"/>
    <property type="match status" value="1"/>
</dbReference>
<evidence type="ECO:0000256" key="6">
    <source>
        <dbReference type="ARBA" id="ARBA00022771"/>
    </source>
</evidence>
<proteinExistence type="inferred from homology"/>
<evidence type="ECO:0000256" key="1">
    <source>
        <dbReference type="ARBA" id="ARBA00004922"/>
    </source>
</evidence>
<keyword evidence="7" id="KW-0862">Zinc</keyword>
<evidence type="ECO:0000256" key="3">
    <source>
        <dbReference type="ARBA" id="ARBA00022676"/>
    </source>
</evidence>
<evidence type="ECO:0000256" key="4">
    <source>
        <dbReference type="ARBA" id="ARBA00022679"/>
    </source>
</evidence>
<organism evidence="11 12">
    <name type="scientific">Durusdinium trenchii</name>
    <dbReference type="NCBI Taxonomy" id="1381693"/>
    <lineage>
        <taxon>Eukaryota</taxon>
        <taxon>Sar</taxon>
        <taxon>Alveolata</taxon>
        <taxon>Dinophyceae</taxon>
        <taxon>Suessiales</taxon>
        <taxon>Symbiodiniaceae</taxon>
        <taxon>Durusdinium</taxon>
    </lineage>
</organism>
<comment type="similarity">
    <text evidence="2 9">Belongs to the glycosyltransferase 10 family.</text>
</comment>
<dbReference type="Proteomes" id="UP001642484">
    <property type="component" value="Unassembled WGS sequence"/>
</dbReference>
<evidence type="ECO:0000256" key="9">
    <source>
        <dbReference type="RuleBase" id="RU003832"/>
    </source>
</evidence>
<keyword evidence="5" id="KW-0479">Metal-binding</keyword>
<gene>
    <name evidence="11" type="ORF">CCMP2556_LOCUS47129</name>
</gene>
<dbReference type="Gene3D" id="6.10.140.2220">
    <property type="match status" value="1"/>
</dbReference>
<dbReference type="Gene3D" id="3.40.50.11650">
    <property type="entry name" value="Glycosyl transferase family 10, N-terminal domain"/>
    <property type="match status" value="1"/>
</dbReference>
<comment type="subcellular location">
    <subcellularLocation>
        <location evidence="9">Golgi apparatus</location>
        <location evidence="9">Golgi stack membrane</location>
        <topology evidence="9">Single-pass type II membrane protein</topology>
    </subcellularLocation>
</comment>
<name>A0ABP0RGD5_9DINO</name>
<accession>A0ABP0RGD5</accession>
<keyword evidence="9" id="KW-0812">Transmembrane</keyword>
<dbReference type="InterPro" id="IPR002893">
    <property type="entry name" value="Znf_MYND"/>
</dbReference>
<keyword evidence="9" id="KW-0472">Membrane</keyword>
<dbReference type="EMBL" id="CAXAMN010025984">
    <property type="protein sequence ID" value="CAK9099631.1"/>
    <property type="molecule type" value="Genomic_DNA"/>
</dbReference>
<dbReference type="InterPro" id="IPR038577">
    <property type="entry name" value="GT10-like_C_sf"/>
</dbReference>
<keyword evidence="12" id="KW-1185">Reference proteome</keyword>
<evidence type="ECO:0000313" key="12">
    <source>
        <dbReference type="Proteomes" id="UP001642484"/>
    </source>
</evidence>
<dbReference type="InterPro" id="IPR041058">
    <property type="entry name" value="FucT_N"/>
</dbReference>
<dbReference type="Gene3D" id="3.40.50.11660">
    <property type="entry name" value="Glycosyl transferase family 10, C-terminal domain"/>
    <property type="match status" value="1"/>
</dbReference>
<dbReference type="InterPro" id="IPR042574">
    <property type="entry name" value="FucT_N_sf"/>
</dbReference>
<comment type="caution">
    <text evidence="11">The sequence shown here is derived from an EMBL/GenBank/DDBJ whole genome shotgun (WGS) entry which is preliminary data.</text>
</comment>
<evidence type="ECO:0000256" key="8">
    <source>
        <dbReference type="PROSITE-ProRule" id="PRU00134"/>
    </source>
</evidence>
<sequence>MCSSGVKECGACGSPDPEFACSRCKAARFCGPECFRKAWPAHKAICGARAEKEKERPHPWPSPFSCVRAQSEGLVQTGRTGRIAFIDFWPGFEDNTDLWFCQDWFKRNLPGVEIVDASASPDVIMFSMFGKRYISLLQSGSSAKLVFFTGENLRPPVGRVPLCVSFDHLEGVPQSIHARIPLWVFNMEVHEVLTMHAARLSGKVDESVWKRDFCCWVASNATMYRAEFRTRFVKTLSARYKQVDCGGEVLNNIGGKVKDKMTFLRGYRFNICFENASHPGYCTEKILHAFAAGCVPIYWGDPNACSTSDRASMSDFNPRAFISAHDFESPELLLQHIARVDNDPELFKSYLRQPILANHWYERLKDWSSFCRGFQELLFADNDKGTRGASMLGTKEMEPSCTKEMCVTSQLQRNHVLFV</sequence>
<dbReference type="SUPFAM" id="SSF53756">
    <property type="entry name" value="UDP-Glycosyltransferase/glycogen phosphorylase"/>
    <property type="match status" value="1"/>
</dbReference>
<evidence type="ECO:0000259" key="10">
    <source>
        <dbReference type="PROSITE" id="PS50865"/>
    </source>
</evidence>
<keyword evidence="4 9" id="KW-0808">Transferase</keyword>
<dbReference type="InterPro" id="IPR001503">
    <property type="entry name" value="Glyco_trans_10"/>
</dbReference>
<protein>
    <recommendedName>
        <fullName evidence="9">Fucosyltransferase</fullName>
        <ecNumber evidence="9">2.4.1.-</ecNumber>
    </recommendedName>
</protein>
<dbReference type="Pfam" id="PF00852">
    <property type="entry name" value="Glyco_transf_10"/>
    <property type="match status" value="1"/>
</dbReference>
<dbReference type="EC" id="2.4.1.-" evidence="9"/>
<keyword evidence="6 8" id="KW-0863">Zinc-finger</keyword>
<evidence type="ECO:0000256" key="2">
    <source>
        <dbReference type="ARBA" id="ARBA00008919"/>
    </source>
</evidence>
<keyword evidence="9" id="KW-0333">Golgi apparatus</keyword>
<keyword evidence="3 9" id="KW-0328">Glycosyltransferase</keyword>
<evidence type="ECO:0000256" key="7">
    <source>
        <dbReference type="ARBA" id="ARBA00022833"/>
    </source>
</evidence>
<evidence type="ECO:0000313" key="11">
    <source>
        <dbReference type="EMBL" id="CAK9099631.1"/>
    </source>
</evidence>
<dbReference type="PANTHER" id="PTHR11929">
    <property type="entry name" value="ALPHA- 1,3 -FUCOSYLTRANSFERASE"/>
    <property type="match status" value="1"/>
</dbReference>
<dbReference type="Pfam" id="PF01753">
    <property type="entry name" value="zf-MYND"/>
    <property type="match status" value="1"/>
</dbReference>
<evidence type="ECO:0000256" key="5">
    <source>
        <dbReference type="ARBA" id="ARBA00022723"/>
    </source>
</evidence>
<dbReference type="PANTHER" id="PTHR11929:SF194">
    <property type="entry name" value="ALPHA-(1,3)-FUCOSYLTRANSFERASE 10"/>
    <property type="match status" value="1"/>
</dbReference>